<accession>A0A0V0QQJ1</accession>
<evidence type="ECO:0000313" key="2">
    <source>
        <dbReference type="EMBL" id="KRX04547.1"/>
    </source>
</evidence>
<gene>
    <name evidence="2" type="ORF">PPERSA_04362</name>
</gene>
<keyword evidence="3" id="KW-1185">Reference proteome</keyword>
<dbReference type="Proteomes" id="UP000054937">
    <property type="component" value="Unassembled WGS sequence"/>
</dbReference>
<dbReference type="AlphaFoldDB" id="A0A0V0QQJ1"/>
<proteinExistence type="predicted"/>
<dbReference type="EMBL" id="LDAU01000114">
    <property type="protein sequence ID" value="KRX04547.1"/>
    <property type="molecule type" value="Genomic_DNA"/>
</dbReference>
<protein>
    <submittedName>
        <fullName evidence="2">Uncharacterized protein</fullName>
    </submittedName>
</protein>
<feature type="coiled-coil region" evidence="1">
    <location>
        <begin position="106"/>
        <end position="166"/>
    </location>
</feature>
<comment type="caution">
    <text evidence="2">The sequence shown here is derived from an EMBL/GenBank/DDBJ whole genome shotgun (WGS) entry which is preliminary data.</text>
</comment>
<sequence>MPKTINEMSEEQILNYQTKQQLEEIANSPLKKVVKSKVDTNLDFKKIQVAKIKAETEEKSQFEFSERNHYDEEYTKLGKKIAKERVMKKFYVPPKQPIIFDPLKYRETFVLEKADLNQQKNNQKQQNEYKNSNLNEMADAIKERREQKLKKDIENCELQALNWQKQDFIIYKSKLSQKP</sequence>
<name>A0A0V0QQJ1_PSEPJ</name>
<evidence type="ECO:0000256" key="1">
    <source>
        <dbReference type="SAM" id="Coils"/>
    </source>
</evidence>
<keyword evidence="1" id="KW-0175">Coiled coil</keyword>
<dbReference type="InParanoid" id="A0A0V0QQJ1"/>
<organism evidence="2 3">
    <name type="scientific">Pseudocohnilembus persalinus</name>
    <name type="common">Ciliate</name>
    <dbReference type="NCBI Taxonomy" id="266149"/>
    <lineage>
        <taxon>Eukaryota</taxon>
        <taxon>Sar</taxon>
        <taxon>Alveolata</taxon>
        <taxon>Ciliophora</taxon>
        <taxon>Intramacronucleata</taxon>
        <taxon>Oligohymenophorea</taxon>
        <taxon>Scuticociliatia</taxon>
        <taxon>Philasterida</taxon>
        <taxon>Pseudocohnilembidae</taxon>
        <taxon>Pseudocohnilembus</taxon>
    </lineage>
</organism>
<reference evidence="2 3" key="1">
    <citation type="journal article" date="2015" name="Sci. Rep.">
        <title>Genome of the facultative scuticociliatosis pathogen Pseudocohnilembus persalinus provides insight into its virulence through horizontal gene transfer.</title>
        <authorList>
            <person name="Xiong J."/>
            <person name="Wang G."/>
            <person name="Cheng J."/>
            <person name="Tian M."/>
            <person name="Pan X."/>
            <person name="Warren A."/>
            <person name="Jiang C."/>
            <person name="Yuan D."/>
            <person name="Miao W."/>
        </authorList>
    </citation>
    <scope>NUCLEOTIDE SEQUENCE [LARGE SCALE GENOMIC DNA]</scope>
    <source>
        <strain evidence="2">36N120E</strain>
    </source>
</reference>
<evidence type="ECO:0000313" key="3">
    <source>
        <dbReference type="Proteomes" id="UP000054937"/>
    </source>
</evidence>